<feature type="zinc finger region" description="C3H1-type" evidence="1">
    <location>
        <begin position="34"/>
        <end position="56"/>
    </location>
</feature>
<protein>
    <submittedName>
        <fullName evidence="4">ZC3H11</fullName>
    </submittedName>
</protein>
<feature type="region of interest" description="Disordered" evidence="2">
    <location>
        <begin position="122"/>
        <end position="141"/>
    </location>
</feature>
<reference evidence="4" key="1">
    <citation type="submission" date="2021-01" db="EMBL/GenBank/DDBJ databases">
        <authorList>
            <person name="Li R."/>
            <person name="Bekaert M."/>
        </authorList>
    </citation>
    <scope>NUCLEOTIDE SEQUENCE</scope>
    <source>
        <strain evidence="4">Farmed</strain>
    </source>
</reference>
<sequence>MFHIPDTILALVHHVNKGVFWKSLFIKMSQFGDDCYFYYYSSCTKGESCTYRHCTEALGNETVCTNWRKGKCYRSGCMFRHMEIKIDRSQIPCYWESQPSGCTKPHCVFKHYLPRDDFGTISSSKDSSKVAIKSNQSSPDKIVPQKVEPVVVNPLEESDQESICSPQIKKSSPQEKPVEERPKVNALRRLGPRRIEENFAKSSDDLGIKSLEQIKKEKDNSNSEFTPRATEERLRQIISQKKNLVNPKTKVDENIPVSLDDVIMAKIQAENIKEQASKDGVPTALKRKLPEDKCDKPIRKVVKCDNVKKVAPLAATTKQVITNTSDPLVVKRKPIQYSSDDENDNSSTGSMSSEDSELNFKVKTLNEIRAEKKRKSGFTEKESSSGSVPKRESIAKPRISEQKRESIAKPRISEQKMKKGRQIYVPPAVRTHIESQDIPNGLNVGHAIETSRKSNPKISIMNPLQAKSELQVSDSSSQSKAESDSLEKIKIKSFAEIMAQKRQRILQQQQKPTNSSVSAPVTMSDMPEKTSLDAAANTAKKAPTLALWRRKKASDFENDQKTKIKTAKTEMQLTTPRKQLVTAVDNNNDGAICEVSQPKIQRITPPQNTKTIVKNSNIVPTVMTRKTTVLAAGAKSTPEVVQTKPKLSETANVLPKGKAKKVDVSVTSQLHKPDLKCKPVVNPKRLIATSSVLNTTIDSKPLVQEKTIPGTRVAEKQEEQKVDAETKSAALPQPERSLSNVSDSIFDDNELFDTGGVTHVGAKDDDDDDDVLRQLEEMLAS</sequence>
<dbReference type="AlphaFoldDB" id="A0A812ATP6"/>
<dbReference type="GO" id="GO:0008270">
    <property type="term" value="F:zinc ion binding"/>
    <property type="evidence" value="ECO:0007669"/>
    <property type="project" value="UniProtKB-KW"/>
</dbReference>
<feature type="region of interest" description="Disordered" evidence="2">
    <location>
        <begin position="502"/>
        <end position="523"/>
    </location>
</feature>
<name>A0A812ATP6_ACAPH</name>
<dbReference type="Proteomes" id="UP000597762">
    <property type="component" value="Unassembled WGS sequence"/>
</dbReference>
<dbReference type="EMBL" id="CAHIKZ030000177">
    <property type="protein sequence ID" value="CAE1157578.1"/>
    <property type="molecule type" value="Genomic_DNA"/>
</dbReference>
<dbReference type="OrthoDB" id="5395350at2759"/>
<dbReference type="PROSITE" id="PS50103">
    <property type="entry name" value="ZF_C3H1"/>
    <property type="match status" value="1"/>
</dbReference>
<feature type="compositionally biased region" description="Polar residues" evidence="2">
    <location>
        <begin position="512"/>
        <end position="521"/>
    </location>
</feature>
<dbReference type="InterPro" id="IPR041686">
    <property type="entry name" value="Znf-CCCH_3"/>
</dbReference>
<feature type="region of interest" description="Disordered" evidence="2">
    <location>
        <begin position="712"/>
        <end position="744"/>
    </location>
</feature>
<dbReference type="InterPro" id="IPR000571">
    <property type="entry name" value="Znf_CCCH"/>
</dbReference>
<accession>A0A812ATP6</accession>
<feature type="compositionally biased region" description="Polar residues" evidence="2">
    <location>
        <begin position="161"/>
        <end position="171"/>
    </location>
</feature>
<feature type="region of interest" description="Disordered" evidence="2">
    <location>
        <begin position="466"/>
        <end position="486"/>
    </location>
</feature>
<organism evidence="4 5">
    <name type="scientific">Acanthosepion pharaonis</name>
    <name type="common">Pharaoh cuttlefish</name>
    <name type="synonym">Sepia pharaonis</name>
    <dbReference type="NCBI Taxonomy" id="158019"/>
    <lineage>
        <taxon>Eukaryota</taxon>
        <taxon>Metazoa</taxon>
        <taxon>Spiralia</taxon>
        <taxon>Lophotrochozoa</taxon>
        <taxon>Mollusca</taxon>
        <taxon>Cephalopoda</taxon>
        <taxon>Coleoidea</taxon>
        <taxon>Decapodiformes</taxon>
        <taxon>Sepiida</taxon>
        <taxon>Sepiina</taxon>
        <taxon>Sepiidae</taxon>
        <taxon>Acanthosepion</taxon>
    </lineage>
</organism>
<evidence type="ECO:0000313" key="4">
    <source>
        <dbReference type="EMBL" id="CAE1157578.1"/>
    </source>
</evidence>
<keyword evidence="1" id="KW-0862">Zinc</keyword>
<dbReference type="PANTHER" id="PTHR15725">
    <property type="entry name" value="ZN-FINGER, C-X8-C-X5-C-X3-H TYPE-CONTAINING"/>
    <property type="match status" value="1"/>
</dbReference>
<feature type="region of interest" description="Disordered" evidence="2">
    <location>
        <begin position="156"/>
        <end position="182"/>
    </location>
</feature>
<keyword evidence="1" id="KW-0863">Zinc-finger</keyword>
<evidence type="ECO:0000256" key="1">
    <source>
        <dbReference type="PROSITE-ProRule" id="PRU00723"/>
    </source>
</evidence>
<evidence type="ECO:0000259" key="3">
    <source>
        <dbReference type="PROSITE" id="PS50103"/>
    </source>
</evidence>
<dbReference type="PANTHER" id="PTHR15725:SF14">
    <property type="entry name" value="ZINC FINGER CCCH DOMAIN-CONTAINING PROTEIN 11A"/>
    <property type="match status" value="1"/>
</dbReference>
<feature type="region of interest" description="Disordered" evidence="2">
    <location>
        <begin position="332"/>
        <end position="358"/>
    </location>
</feature>
<evidence type="ECO:0000313" key="5">
    <source>
        <dbReference type="Proteomes" id="UP000597762"/>
    </source>
</evidence>
<comment type="caution">
    <text evidence="4">The sequence shown here is derived from an EMBL/GenBank/DDBJ whole genome shotgun (WGS) entry which is preliminary data.</text>
</comment>
<keyword evidence="1" id="KW-0479">Metal-binding</keyword>
<feature type="region of interest" description="Disordered" evidence="2">
    <location>
        <begin position="372"/>
        <end position="419"/>
    </location>
</feature>
<feature type="compositionally biased region" description="Low complexity" evidence="2">
    <location>
        <begin position="467"/>
        <end position="480"/>
    </location>
</feature>
<dbReference type="Gene3D" id="4.10.1000.10">
    <property type="entry name" value="Zinc finger, CCCH-type"/>
    <property type="match status" value="1"/>
</dbReference>
<gene>
    <name evidence="4" type="ORF">SPHA_5298</name>
</gene>
<feature type="domain" description="C3H1-type" evidence="3">
    <location>
        <begin position="34"/>
        <end position="56"/>
    </location>
</feature>
<proteinExistence type="predicted"/>
<feature type="compositionally biased region" description="Basic and acidic residues" evidence="2">
    <location>
        <begin position="377"/>
        <end position="417"/>
    </location>
</feature>
<feature type="compositionally biased region" description="Basic and acidic residues" evidence="2">
    <location>
        <begin position="172"/>
        <end position="182"/>
    </location>
</feature>
<keyword evidence="5" id="KW-1185">Reference proteome</keyword>
<evidence type="ECO:0000256" key="2">
    <source>
        <dbReference type="SAM" id="MobiDB-lite"/>
    </source>
</evidence>
<feature type="compositionally biased region" description="Basic and acidic residues" evidence="2">
    <location>
        <begin position="713"/>
        <end position="726"/>
    </location>
</feature>
<dbReference type="Pfam" id="PF15663">
    <property type="entry name" value="zf-CCCH_3"/>
    <property type="match status" value="1"/>
</dbReference>